<protein>
    <submittedName>
        <fullName evidence="1">Uncharacterized protein</fullName>
    </submittedName>
</protein>
<dbReference type="EMBL" id="JAYMYJ010000030">
    <property type="protein sequence ID" value="MEB4590109.1"/>
    <property type="molecule type" value="Genomic_DNA"/>
</dbReference>
<organism evidence="1 2">
    <name type="scientific">Candidatus Thiothrix phosphatis</name>
    <dbReference type="NCBI Taxonomy" id="3112415"/>
    <lineage>
        <taxon>Bacteria</taxon>
        <taxon>Pseudomonadati</taxon>
        <taxon>Pseudomonadota</taxon>
        <taxon>Gammaproteobacteria</taxon>
        <taxon>Thiotrichales</taxon>
        <taxon>Thiotrichaceae</taxon>
        <taxon>Thiothrix</taxon>
    </lineage>
</organism>
<proteinExistence type="predicted"/>
<reference evidence="2" key="1">
    <citation type="submission" date="2023-07" db="EMBL/GenBank/DDBJ databases">
        <title>The carbon used by Thiothrix.</title>
        <authorList>
            <person name="Chen L."/>
        </authorList>
    </citation>
    <scope>NUCLEOTIDE SEQUENCE [LARGE SCALE GENOMIC DNA]</scope>
</reference>
<name>A0ABU6CTH5_9GAMM</name>
<dbReference type="RefSeq" id="WP_324693345.1">
    <property type="nucleotide sequence ID" value="NZ_JAYMYJ010000030.1"/>
</dbReference>
<sequence length="122" mass="13964">MAVFAEKNHSNAEWKERKNNGLAYKSDALALPKNITTFHHQIFITARWLSARFGIGHDLMRRVVDDIEFSTAAIMYRDGQDVWIGGDAFIEIYQHPLVDDRFDEAARLSVLQLLGSFREVAP</sequence>
<reference evidence="1 2" key="2">
    <citation type="submission" date="2024-01" db="EMBL/GenBank/DDBJ databases">
        <authorList>
            <person name="Xie X."/>
        </authorList>
    </citation>
    <scope>NUCLEOTIDE SEQUENCE [LARGE SCALE GENOMIC DNA]</scope>
    <source>
        <strain evidence="1">SCUT-1</strain>
    </source>
</reference>
<keyword evidence="2" id="KW-1185">Reference proteome</keyword>
<accession>A0ABU6CTH5</accession>
<comment type="caution">
    <text evidence="1">The sequence shown here is derived from an EMBL/GenBank/DDBJ whole genome shotgun (WGS) entry which is preliminary data.</text>
</comment>
<evidence type="ECO:0000313" key="1">
    <source>
        <dbReference type="EMBL" id="MEB4590109.1"/>
    </source>
</evidence>
<evidence type="ECO:0000313" key="2">
    <source>
        <dbReference type="Proteomes" id="UP001308005"/>
    </source>
</evidence>
<gene>
    <name evidence="1" type="ORF">VSS37_03870</name>
</gene>
<dbReference type="Proteomes" id="UP001308005">
    <property type="component" value="Unassembled WGS sequence"/>
</dbReference>